<sequence>MFVARQNAKMMIEYTTAYPFKLPESSMVCVYCCDSFQDPAKFRDHMTIEHQDFNVRMAFAHIAEGSVKVDCTDLKCRICLETLANLELAADHLLNVHNKNVNPKHDLGLHPFNIYYGKYACAICSEKFSTLALLSKHTHSHFVQYTCDACGKSYASLTSLQCHLRYNCGSGASKNRCRKCRKMFTSVSERTKHLEKSVRCRQHVCNVCGDRFLTWNMKQTHLKESHNVPEKSYNCPECHIVFTKRDKLRMHFKTTHTNDYVECSYCEKKFDNDRNLKKHIVVHTGERNFICPVCSKAFPRKSTLGQHMWIHSAVKKHECKMCDKTFNQRVSWRTHMKSRHPELCPFDLQNDKLSCAVCNAKASNIRSLSRHIQKHFFQCTCELCGKSFATSTSLQKHLEFSCPHVAKQRKCRKCKVVLYSTEDQKRHYENSRQCRQHLCSVCGDRFSTWKIKQNHMEQAHGIPKKVYHCPECGVVFKKPNVFRAHFKIAHTDEHFECPSCDRKFDTKYVLDRHMVVHSNERLFSCDICSKTFPRKSTLRQHMWIHSAVKRFECKMCDKQFNQKVSWKTHMKSYHPDLGVKPEPINVLLSPFYFRALININKGVLSVLDETSVMSTARRNAETILSNATVYPFRLPETSLVCVYCYKTYEDASLFRQHMKDEHQPFNVQNAFAHCATYETYLKIDTTELSCRNCSEKFDRIDVIAHHFNDKHDAKINFDFQLGVHPFKFSQDKLMCGNCDLNFPCMRQLSRHISSHYQNYNCDSCGKSYTTSNSLKQHQRFSHIPDERICRKCKKTFSTLQEKKYHTVNSPKCWIYQCRICGERFLTWKNKEEHLVEAHGESKKSYSCPECSMSFPTRSIYRTHFNTTHAEVKFPCTYCGRKFSAKRYLDQHILVHTGDKAFQCNVCSKSFPRKKNLSQHMWIHNESKRFECKPCQRQFNQRFSYKSHMKAHHPDIPEDDWYK</sequence>
<dbReference type="Pfam" id="PF00096">
    <property type="entry name" value="zf-C2H2"/>
    <property type="match status" value="9"/>
</dbReference>
<evidence type="ECO:0000259" key="6">
    <source>
        <dbReference type="PROSITE" id="PS50157"/>
    </source>
</evidence>
<dbReference type="PANTHER" id="PTHR24379">
    <property type="entry name" value="KRAB AND ZINC FINGER DOMAIN-CONTAINING"/>
    <property type="match status" value="1"/>
</dbReference>
<dbReference type="PROSITE" id="PS50157">
    <property type="entry name" value="ZINC_FINGER_C2H2_2"/>
    <property type="match status" value="17"/>
</dbReference>
<keyword evidence="3 5" id="KW-0863">Zinc-finger</keyword>
<feature type="domain" description="C2H2-type" evidence="6">
    <location>
        <begin position="233"/>
        <end position="261"/>
    </location>
</feature>
<dbReference type="PANTHER" id="PTHR24379:SF121">
    <property type="entry name" value="C2H2-TYPE DOMAIN-CONTAINING PROTEIN"/>
    <property type="match status" value="1"/>
</dbReference>
<comment type="caution">
    <text evidence="7">The sequence shown here is derived from an EMBL/GenBank/DDBJ whole genome shotgun (WGS) entry which is preliminary data.</text>
</comment>
<dbReference type="GO" id="GO:0008270">
    <property type="term" value="F:zinc ion binding"/>
    <property type="evidence" value="ECO:0007669"/>
    <property type="project" value="UniProtKB-KW"/>
</dbReference>
<evidence type="ECO:0000256" key="1">
    <source>
        <dbReference type="ARBA" id="ARBA00022723"/>
    </source>
</evidence>
<evidence type="ECO:0000313" key="8">
    <source>
        <dbReference type="Proteomes" id="UP000648187"/>
    </source>
</evidence>
<dbReference type="InterPro" id="IPR036236">
    <property type="entry name" value="Znf_C2H2_sf"/>
</dbReference>
<feature type="domain" description="C2H2-type" evidence="6">
    <location>
        <begin position="929"/>
        <end position="956"/>
    </location>
</feature>
<evidence type="ECO:0000256" key="3">
    <source>
        <dbReference type="ARBA" id="ARBA00022771"/>
    </source>
</evidence>
<dbReference type="FunFam" id="3.30.160.60:FF:000624">
    <property type="entry name" value="zinc finger protein 697"/>
    <property type="match status" value="3"/>
</dbReference>
<dbReference type="SUPFAM" id="SSF57667">
    <property type="entry name" value="beta-beta-alpha zinc fingers"/>
    <property type="match status" value="12"/>
</dbReference>
<feature type="domain" description="C2H2-type" evidence="6">
    <location>
        <begin position="901"/>
        <end position="928"/>
    </location>
</feature>
<dbReference type="Gene3D" id="3.30.160.60">
    <property type="entry name" value="Classic Zinc Finger"/>
    <property type="match status" value="14"/>
</dbReference>
<dbReference type="InterPro" id="IPR013087">
    <property type="entry name" value="Znf_C2H2_type"/>
</dbReference>
<reference evidence="7" key="1">
    <citation type="submission" date="2020-08" db="EMBL/GenBank/DDBJ databases">
        <title>Spodoptera exigua strain:BAW_Kor-Di-RS1 Genome sequencing and assembly.</title>
        <authorList>
            <person name="Kim J."/>
            <person name="Nam H.Y."/>
            <person name="Kwon M."/>
            <person name="Choi J.H."/>
            <person name="Cho S.R."/>
            <person name="Kim G.-H."/>
        </authorList>
    </citation>
    <scope>NUCLEOTIDE SEQUENCE</scope>
    <source>
        <strain evidence="7">BAW_Kor-Di-RS1</strain>
        <tissue evidence="7">Whole-body</tissue>
    </source>
</reference>
<keyword evidence="8" id="KW-1185">Reference proteome</keyword>
<protein>
    <recommendedName>
        <fullName evidence="6">C2H2-type domain-containing protein</fullName>
    </recommendedName>
</protein>
<feature type="domain" description="C2H2-type" evidence="6">
    <location>
        <begin position="873"/>
        <end position="900"/>
    </location>
</feature>
<dbReference type="SMART" id="SM00355">
    <property type="entry name" value="ZnF_C2H2"/>
    <property type="match status" value="27"/>
</dbReference>
<feature type="domain" description="C2H2-type" evidence="6">
    <location>
        <begin position="377"/>
        <end position="409"/>
    </location>
</feature>
<accession>A0A835L8U2</accession>
<evidence type="ECO:0000313" key="7">
    <source>
        <dbReference type="EMBL" id="KAF9419604.1"/>
    </source>
</evidence>
<dbReference type="Proteomes" id="UP000648187">
    <property type="component" value="Unassembled WGS sequence"/>
</dbReference>
<evidence type="ECO:0000256" key="5">
    <source>
        <dbReference type="PROSITE-ProRule" id="PRU00042"/>
    </source>
</evidence>
<feature type="domain" description="C2H2-type" evidence="6">
    <location>
        <begin position="467"/>
        <end position="495"/>
    </location>
</feature>
<proteinExistence type="predicted"/>
<organism evidence="7 8">
    <name type="scientific">Spodoptera exigua</name>
    <name type="common">Beet armyworm</name>
    <name type="synonym">Noctua fulgens</name>
    <dbReference type="NCBI Taxonomy" id="7107"/>
    <lineage>
        <taxon>Eukaryota</taxon>
        <taxon>Metazoa</taxon>
        <taxon>Ecdysozoa</taxon>
        <taxon>Arthropoda</taxon>
        <taxon>Hexapoda</taxon>
        <taxon>Insecta</taxon>
        <taxon>Pterygota</taxon>
        <taxon>Neoptera</taxon>
        <taxon>Endopterygota</taxon>
        <taxon>Lepidoptera</taxon>
        <taxon>Glossata</taxon>
        <taxon>Ditrysia</taxon>
        <taxon>Noctuoidea</taxon>
        <taxon>Noctuidae</taxon>
        <taxon>Amphipyrinae</taxon>
        <taxon>Spodoptera</taxon>
    </lineage>
</organism>
<feature type="domain" description="C2H2-type" evidence="6">
    <location>
        <begin position="289"/>
        <end position="316"/>
    </location>
</feature>
<feature type="domain" description="C2H2-type" evidence="6">
    <location>
        <begin position="261"/>
        <end position="288"/>
    </location>
</feature>
<name>A0A835L8U2_SPOEX</name>
<feature type="domain" description="C2H2-type" evidence="6">
    <location>
        <begin position="495"/>
        <end position="522"/>
    </location>
</feature>
<gene>
    <name evidence="7" type="ORF">HW555_003882</name>
</gene>
<dbReference type="EMBL" id="JACKWZ010000041">
    <property type="protein sequence ID" value="KAF9419604.1"/>
    <property type="molecule type" value="Genomic_DNA"/>
</dbReference>
<feature type="domain" description="C2H2-type" evidence="6">
    <location>
        <begin position="759"/>
        <end position="787"/>
    </location>
</feature>
<feature type="domain" description="C2H2-type" evidence="6">
    <location>
        <begin position="815"/>
        <end position="843"/>
    </location>
</feature>
<feature type="domain" description="C2H2-type" evidence="6">
    <location>
        <begin position="551"/>
        <end position="574"/>
    </location>
</feature>
<dbReference type="Pfam" id="PF13912">
    <property type="entry name" value="zf-C2H2_6"/>
    <property type="match status" value="2"/>
</dbReference>
<evidence type="ECO:0000256" key="2">
    <source>
        <dbReference type="ARBA" id="ARBA00022737"/>
    </source>
</evidence>
<keyword evidence="2" id="KW-0677">Repeat</keyword>
<dbReference type="Pfam" id="PF12874">
    <property type="entry name" value="zf-met"/>
    <property type="match status" value="2"/>
</dbReference>
<keyword evidence="1" id="KW-0479">Metal-binding</keyword>
<dbReference type="PROSITE" id="PS00028">
    <property type="entry name" value="ZINC_FINGER_C2H2_1"/>
    <property type="match status" value="19"/>
</dbReference>
<feature type="domain" description="C2H2-type" evidence="6">
    <location>
        <begin position="845"/>
        <end position="873"/>
    </location>
</feature>
<feature type="domain" description="C2H2-type" evidence="6">
    <location>
        <begin position="523"/>
        <end position="550"/>
    </location>
</feature>
<feature type="domain" description="C2H2-type" evidence="6">
    <location>
        <begin position="145"/>
        <end position="172"/>
    </location>
</feature>
<evidence type="ECO:0000256" key="4">
    <source>
        <dbReference type="ARBA" id="ARBA00022833"/>
    </source>
</evidence>
<keyword evidence="4" id="KW-0862">Zinc</keyword>
<feature type="domain" description="C2H2-type" evidence="6">
    <location>
        <begin position="317"/>
        <end position="345"/>
    </location>
</feature>
<feature type="domain" description="C2H2-type" evidence="6">
    <location>
        <begin position="119"/>
        <end position="146"/>
    </location>
</feature>
<dbReference type="AlphaFoldDB" id="A0A835L8U2"/>